<gene>
    <name evidence="3" type="ORF">METZ01_LOCUS124519</name>
</gene>
<dbReference type="InterPro" id="IPR052350">
    <property type="entry name" value="Metallo-dep_Lactonases"/>
</dbReference>
<evidence type="ECO:0000256" key="1">
    <source>
        <dbReference type="ARBA" id="ARBA00038310"/>
    </source>
</evidence>
<proteinExistence type="inferred from homology"/>
<dbReference type="PANTHER" id="PTHR43569">
    <property type="entry name" value="AMIDOHYDROLASE"/>
    <property type="match status" value="1"/>
</dbReference>
<feature type="domain" description="Amidohydrolase-related" evidence="2">
    <location>
        <begin position="23"/>
        <end position="201"/>
    </location>
</feature>
<reference evidence="3" key="1">
    <citation type="submission" date="2018-05" db="EMBL/GenBank/DDBJ databases">
        <authorList>
            <person name="Lanie J.A."/>
            <person name="Ng W.-L."/>
            <person name="Kazmierczak K.M."/>
            <person name="Andrzejewski T.M."/>
            <person name="Davidsen T.M."/>
            <person name="Wayne K.J."/>
            <person name="Tettelin H."/>
            <person name="Glass J.I."/>
            <person name="Rusch D."/>
            <person name="Podicherti R."/>
            <person name="Tsui H.-C.T."/>
            <person name="Winkler M.E."/>
        </authorList>
    </citation>
    <scope>NUCLEOTIDE SEQUENCE</scope>
</reference>
<dbReference type="GO" id="GO:0016787">
    <property type="term" value="F:hydrolase activity"/>
    <property type="evidence" value="ECO:0007669"/>
    <property type="project" value="InterPro"/>
</dbReference>
<dbReference type="SUPFAM" id="SSF51556">
    <property type="entry name" value="Metallo-dependent hydrolases"/>
    <property type="match status" value="1"/>
</dbReference>
<protein>
    <recommendedName>
        <fullName evidence="2">Amidohydrolase-related domain-containing protein</fullName>
    </recommendedName>
</protein>
<sequence length="201" mass="22647">RHAGARAVDPEELMIPGRAPEGLYQSSEFQKGVRTLGQLGLTYDTWQYHHQLPELTELARSCPDTIMVIDHFSTPIGVGRFAGRRKEVFDQWKVDFAELAQCPNVVAKLGGIAMPDNGFGWHTRRTPATSDELQLAHAPYYLHAIESFGTDRCMLESNFPVDRFSISYHVLWNGLKKITAAFSETEKNDLFSGTATRVYQL</sequence>
<evidence type="ECO:0000259" key="2">
    <source>
        <dbReference type="Pfam" id="PF04909"/>
    </source>
</evidence>
<accession>A0A381Y3Z6</accession>
<feature type="non-terminal residue" evidence="3">
    <location>
        <position position="1"/>
    </location>
</feature>
<dbReference type="AlphaFoldDB" id="A0A381Y3Z6"/>
<dbReference type="PANTHER" id="PTHR43569:SF1">
    <property type="entry name" value="BLL3371 PROTEIN"/>
    <property type="match status" value="1"/>
</dbReference>
<dbReference type="Gene3D" id="3.20.20.140">
    <property type="entry name" value="Metal-dependent hydrolases"/>
    <property type="match status" value="1"/>
</dbReference>
<dbReference type="Pfam" id="PF04909">
    <property type="entry name" value="Amidohydro_2"/>
    <property type="match status" value="1"/>
</dbReference>
<name>A0A381Y3Z6_9ZZZZ</name>
<dbReference type="InterPro" id="IPR032466">
    <property type="entry name" value="Metal_Hydrolase"/>
</dbReference>
<dbReference type="EMBL" id="UINC01017323">
    <property type="protein sequence ID" value="SVA71665.1"/>
    <property type="molecule type" value="Genomic_DNA"/>
</dbReference>
<comment type="similarity">
    <text evidence="1">Belongs to the metallo-dependent hydrolases superfamily.</text>
</comment>
<dbReference type="InterPro" id="IPR006680">
    <property type="entry name" value="Amidohydro-rel"/>
</dbReference>
<evidence type="ECO:0000313" key="3">
    <source>
        <dbReference type="EMBL" id="SVA71665.1"/>
    </source>
</evidence>
<organism evidence="3">
    <name type="scientific">marine metagenome</name>
    <dbReference type="NCBI Taxonomy" id="408172"/>
    <lineage>
        <taxon>unclassified sequences</taxon>
        <taxon>metagenomes</taxon>
        <taxon>ecological metagenomes</taxon>
    </lineage>
</organism>